<name>A0A9P8VJP1_9PEZI</name>
<accession>A0A9P8VJP1</accession>
<keyword evidence="1" id="KW-0732">Signal</keyword>
<gene>
    <name evidence="2" type="ORF">F5X68DRAFT_243680</name>
</gene>
<reference evidence="2" key="1">
    <citation type="journal article" date="2021" name="Nat. Commun.">
        <title>Genetic determinants of endophytism in the Arabidopsis root mycobiome.</title>
        <authorList>
            <person name="Mesny F."/>
            <person name="Miyauchi S."/>
            <person name="Thiergart T."/>
            <person name="Pickel B."/>
            <person name="Atanasova L."/>
            <person name="Karlsson M."/>
            <person name="Huettel B."/>
            <person name="Barry K.W."/>
            <person name="Haridas S."/>
            <person name="Chen C."/>
            <person name="Bauer D."/>
            <person name="Andreopoulos W."/>
            <person name="Pangilinan J."/>
            <person name="LaButti K."/>
            <person name="Riley R."/>
            <person name="Lipzen A."/>
            <person name="Clum A."/>
            <person name="Drula E."/>
            <person name="Henrissat B."/>
            <person name="Kohler A."/>
            <person name="Grigoriev I.V."/>
            <person name="Martin F.M."/>
            <person name="Hacquard S."/>
        </authorList>
    </citation>
    <scope>NUCLEOTIDE SEQUENCE</scope>
    <source>
        <strain evidence="2">MPI-SDFR-AT-0117</strain>
    </source>
</reference>
<dbReference type="AlphaFoldDB" id="A0A9P8VJP1"/>
<evidence type="ECO:0000313" key="2">
    <source>
        <dbReference type="EMBL" id="KAH6695185.1"/>
    </source>
</evidence>
<comment type="caution">
    <text evidence="2">The sequence shown here is derived from an EMBL/GenBank/DDBJ whole genome shotgun (WGS) entry which is preliminary data.</text>
</comment>
<evidence type="ECO:0000256" key="1">
    <source>
        <dbReference type="SAM" id="SignalP"/>
    </source>
</evidence>
<dbReference type="OrthoDB" id="3551791at2759"/>
<dbReference type="EMBL" id="JAGSXJ010000002">
    <property type="protein sequence ID" value="KAH6695185.1"/>
    <property type="molecule type" value="Genomic_DNA"/>
</dbReference>
<keyword evidence="3" id="KW-1185">Reference proteome</keyword>
<sequence>MKSSLLFSAVTLGAAGAASAATFNGFPAQMTCWTAENQRTTFSRSQLQDAVVNDDRVLIDKSVGNASTGARCHGLTGPLFTTNENWPTLQFVYIASTDTYTLCRGLGADVGEWSGLSSPCDEA</sequence>
<dbReference type="Proteomes" id="UP000770015">
    <property type="component" value="Unassembled WGS sequence"/>
</dbReference>
<feature type="signal peptide" evidence="1">
    <location>
        <begin position="1"/>
        <end position="20"/>
    </location>
</feature>
<evidence type="ECO:0000313" key="3">
    <source>
        <dbReference type="Proteomes" id="UP000770015"/>
    </source>
</evidence>
<protein>
    <submittedName>
        <fullName evidence="2">Uncharacterized protein</fullName>
    </submittedName>
</protein>
<organism evidence="2 3">
    <name type="scientific">Plectosphaerella plurivora</name>
    <dbReference type="NCBI Taxonomy" id="936078"/>
    <lineage>
        <taxon>Eukaryota</taxon>
        <taxon>Fungi</taxon>
        <taxon>Dikarya</taxon>
        <taxon>Ascomycota</taxon>
        <taxon>Pezizomycotina</taxon>
        <taxon>Sordariomycetes</taxon>
        <taxon>Hypocreomycetidae</taxon>
        <taxon>Glomerellales</taxon>
        <taxon>Plectosphaerellaceae</taxon>
        <taxon>Plectosphaerella</taxon>
    </lineage>
</organism>
<feature type="chain" id="PRO_5040224711" evidence="1">
    <location>
        <begin position="21"/>
        <end position="123"/>
    </location>
</feature>
<proteinExistence type="predicted"/>